<dbReference type="RefSeq" id="WP_148376893.1">
    <property type="nucleotide sequence ID" value="NZ_VSIY01000004.1"/>
</dbReference>
<name>A0A5D0RN66_9RHOB</name>
<gene>
    <name evidence="2" type="ORF">FVF75_05200</name>
</gene>
<evidence type="ECO:0008006" key="4">
    <source>
        <dbReference type="Google" id="ProtNLM"/>
    </source>
</evidence>
<keyword evidence="1" id="KW-0732">Signal</keyword>
<dbReference type="EMBL" id="VSIY01000004">
    <property type="protein sequence ID" value="TYB82131.1"/>
    <property type="molecule type" value="Genomic_DNA"/>
</dbReference>
<organism evidence="2 3">
    <name type="scientific">Maritimibacter fusiformis</name>
    <dbReference type="NCBI Taxonomy" id="2603819"/>
    <lineage>
        <taxon>Bacteria</taxon>
        <taxon>Pseudomonadati</taxon>
        <taxon>Pseudomonadota</taxon>
        <taxon>Alphaproteobacteria</taxon>
        <taxon>Rhodobacterales</taxon>
        <taxon>Roseobacteraceae</taxon>
        <taxon>Maritimibacter</taxon>
    </lineage>
</organism>
<sequence>MTIAKAVSFTALLALAACAGAEINQPPVQYTATKPLNEISTTTFTTRTFTRVDGKRAEVSGVSCTFQGDGFKSSFTTPAVVIAPNMHMRTPAASVTCNYNGQSKTRVLMPFNQTLAEINSGAMSIGAGAGIVGVLVGGAVAAAQASGRDASQDVYAYPDAVIEFPG</sequence>
<evidence type="ECO:0000256" key="1">
    <source>
        <dbReference type="SAM" id="SignalP"/>
    </source>
</evidence>
<dbReference type="PROSITE" id="PS51257">
    <property type="entry name" value="PROKAR_LIPOPROTEIN"/>
    <property type="match status" value="1"/>
</dbReference>
<proteinExistence type="predicted"/>
<protein>
    <recommendedName>
        <fullName evidence="4">Lipoprotein</fullName>
    </recommendedName>
</protein>
<accession>A0A5D0RN66</accession>
<reference evidence="2 3" key="1">
    <citation type="submission" date="2019-08" db="EMBL/GenBank/DDBJ databases">
        <title>Identification of a novel species of the genus Boseongicola.</title>
        <authorList>
            <person name="Zhang X.-Q."/>
        </authorList>
    </citation>
    <scope>NUCLEOTIDE SEQUENCE [LARGE SCALE GENOMIC DNA]</scope>
    <source>
        <strain evidence="2 3">HY14</strain>
    </source>
</reference>
<keyword evidence="3" id="KW-1185">Reference proteome</keyword>
<comment type="caution">
    <text evidence="2">The sequence shown here is derived from an EMBL/GenBank/DDBJ whole genome shotgun (WGS) entry which is preliminary data.</text>
</comment>
<dbReference type="Proteomes" id="UP000322080">
    <property type="component" value="Unassembled WGS sequence"/>
</dbReference>
<feature type="signal peptide" evidence="1">
    <location>
        <begin position="1"/>
        <end position="19"/>
    </location>
</feature>
<dbReference type="AlphaFoldDB" id="A0A5D0RN66"/>
<evidence type="ECO:0000313" key="2">
    <source>
        <dbReference type="EMBL" id="TYB82131.1"/>
    </source>
</evidence>
<evidence type="ECO:0000313" key="3">
    <source>
        <dbReference type="Proteomes" id="UP000322080"/>
    </source>
</evidence>
<feature type="chain" id="PRO_5022861891" description="Lipoprotein" evidence="1">
    <location>
        <begin position="20"/>
        <end position="166"/>
    </location>
</feature>